<keyword evidence="2" id="KW-1185">Reference proteome</keyword>
<reference evidence="2" key="1">
    <citation type="journal article" date="2019" name="Int. J. Syst. Evol. Microbiol.">
        <title>The Global Catalogue of Microorganisms (GCM) 10K type strain sequencing project: providing services to taxonomists for standard genome sequencing and annotation.</title>
        <authorList>
            <consortium name="The Broad Institute Genomics Platform"/>
            <consortium name="The Broad Institute Genome Sequencing Center for Infectious Disease"/>
            <person name="Wu L."/>
            <person name="Ma J."/>
        </authorList>
    </citation>
    <scope>NUCLEOTIDE SEQUENCE [LARGE SCALE GENOMIC DNA]</scope>
    <source>
        <strain evidence="2">KCTC 33576</strain>
    </source>
</reference>
<evidence type="ECO:0000313" key="1">
    <source>
        <dbReference type="EMBL" id="MFD2839808.1"/>
    </source>
</evidence>
<organism evidence="1 2">
    <name type="scientific">Populibacterium corticicola</name>
    <dbReference type="NCBI Taxonomy" id="1812826"/>
    <lineage>
        <taxon>Bacteria</taxon>
        <taxon>Bacillati</taxon>
        <taxon>Actinomycetota</taxon>
        <taxon>Actinomycetes</taxon>
        <taxon>Micrococcales</taxon>
        <taxon>Jonesiaceae</taxon>
        <taxon>Populibacterium</taxon>
    </lineage>
</organism>
<gene>
    <name evidence="1" type="ORF">ACFSYH_04400</name>
</gene>
<dbReference type="Proteomes" id="UP001597391">
    <property type="component" value="Unassembled WGS sequence"/>
</dbReference>
<comment type="caution">
    <text evidence="1">The sequence shown here is derived from an EMBL/GenBank/DDBJ whole genome shotgun (WGS) entry which is preliminary data.</text>
</comment>
<protein>
    <submittedName>
        <fullName evidence="1">DoxX family protein</fullName>
    </submittedName>
</protein>
<sequence length="154" mass="16571">MLRRIARPLLASWFVYDGYDALRHPESHVEMAREPVTKIAAVAGQEVPSDTQIKRIVQAQGAATIFLGLSLAFSKTPRTAGLLLALSTTPHAIATAPVSKAELSRSERMRPFIAKVGAVGAALLVAADTAGKPSMRYRVAKARADRAEARSHEK</sequence>
<dbReference type="RefSeq" id="WP_377465368.1">
    <property type="nucleotide sequence ID" value="NZ_JBHUOP010000002.1"/>
</dbReference>
<evidence type="ECO:0000313" key="2">
    <source>
        <dbReference type="Proteomes" id="UP001597391"/>
    </source>
</evidence>
<name>A0ABW5XD52_9MICO</name>
<accession>A0ABW5XD52</accession>
<dbReference type="EMBL" id="JBHUOP010000002">
    <property type="protein sequence ID" value="MFD2839808.1"/>
    <property type="molecule type" value="Genomic_DNA"/>
</dbReference>
<proteinExistence type="predicted"/>